<accession>A0A7M1LHU0</accession>
<feature type="transmembrane region" description="Helical" evidence="11">
    <location>
        <begin position="36"/>
        <end position="55"/>
    </location>
</feature>
<dbReference type="GO" id="GO:0005886">
    <property type="term" value="C:plasma membrane"/>
    <property type="evidence" value="ECO:0007669"/>
    <property type="project" value="UniProtKB-SubCell"/>
</dbReference>
<keyword evidence="13" id="KW-1185">Reference proteome</keyword>
<evidence type="ECO:0000256" key="6">
    <source>
        <dbReference type="ARBA" id="ARBA00023065"/>
    </source>
</evidence>
<evidence type="ECO:0000256" key="2">
    <source>
        <dbReference type="ARBA" id="ARBA00022475"/>
    </source>
</evidence>
<name>A0A7M1LHU0_9BACT</name>
<dbReference type="Pfam" id="PF02537">
    <property type="entry name" value="CRCB"/>
    <property type="match status" value="1"/>
</dbReference>
<comment type="subcellular location">
    <subcellularLocation>
        <location evidence="1 11">Cell membrane</location>
        <topology evidence="1 11">Multi-pass membrane protein</topology>
    </subcellularLocation>
</comment>
<evidence type="ECO:0000256" key="10">
    <source>
        <dbReference type="ARBA" id="ARBA00035585"/>
    </source>
</evidence>
<evidence type="ECO:0000256" key="8">
    <source>
        <dbReference type="ARBA" id="ARBA00023303"/>
    </source>
</evidence>
<evidence type="ECO:0000256" key="3">
    <source>
        <dbReference type="ARBA" id="ARBA00022519"/>
    </source>
</evidence>
<dbReference type="AlphaFoldDB" id="A0A7M1LHU0"/>
<comment type="activity regulation">
    <text evidence="11">Na(+) is not transported, but it plays an essential structural role and its presence is essential for fluoride channel function.</text>
</comment>
<dbReference type="GO" id="GO:0140114">
    <property type="term" value="P:cellular detoxification of fluoride"/>
    <property type="evidence" value="ECO:0007669"/>
    <property type="project" value="UniProtKB-UniRule"/>
</dbReference>
<feature type="transmembrane region" description="Helical" evidence="11">
    <location>
        <begin position="101"/>
        <end position="119"/>
    </location>
</feature>
<dbReference type="GO" id="GO:0046872">
    <property type="term" value="F:metal ion binding"/>
    <property type="evidence" value="ECO:0007669"/>
    <property type="project" value="UniProtKB-KW"/>
</dbReference>
<comment type="similarity">
    <text evidence="9 11">Belongs to the fluoride channel Fluc/FEX (TC 1.A.43) family.</text>
</comment>
<keyword evidence="11" id="KW-0479">Metal-binding</keyword>
<dbReference type="HAMAP" id="MF_00454">
    <property type="entry name" value="FluC"/>
    <property type="match status" value="1"/>
</dbReference>
<proteinExistence type="inferred from homology"/>
<dbReference type="Proteomes" id="UP000594749">
    <property type="component" value="Chromosome"/>
</dbReference>
<comment type="function">
    <text evidence="11">Fluoride-specific ion channel. Important for reducing fluoride concentration in the cell, thus reducing its toxicity.</text>
</comment>
<reference evidence="12 13" key="1">
    <citation type="submission" date="2020-10" db="EMBL/GenBank/DDBJ databases">
        <title>Campylobacter and Helicobacter PacBio genomes.</title>
        <authorList>
            <person name="Lane C."/>
        </authorList>
    </citation>
    <scope>NUCLEOTIDE SEQUENCE [LARGE SCALE GENOMIC DNA]</scope>
    <source>
        <strain evidence="12 13">2016D-0077</strain>
    </source>
</reference>
<evidence type="ECO:0000256" key="11">
    <source>
        <dbReference type="HAMAP-Rule" id="MF_00454"/>
    </source>
</evidence>
<evidence type="ECO:0000256" key="4">
    <source>
        <dbReference type="ARBA" id="ARBA00022692"/>
    </source>
</evidence>
<feature type="transmembrane region" description="Helical" evidence="11">
    <location>
        <begin position="6"/>
        <end position="24"/>
    </location>
</feature>
<keyword evidence="11" id="KW-0813">Transport</keyword>
<keyword evidence="6 11" id="KW-0406">Ion transport</keyword>
<comment type="catalytic activity">
    <reaction evidence="10">
        <text>fluoride(in) = fluoride(out)</text>
        <dbReference type="Rhea" id="RHEA:76159"/>
        <dbReference type="ChEBI" id="CHEBI:17051"/>
    </reaction>
    <physiologicalReaction direction="left-to-right" evidence="10">
        <dbReference type="Rhea" id="RHEA:76160"/>
    </physiologicalReaction>
</comment>
<dbReference type="EMBL" id="CP063078">
    <property type="protein sequence ID" value="QOQ88152.1"/>
    <property type="molecule type" value="Genomic_DNA"/>
</dbReference>
<gene>
    <name evidence="11" type="primary">fluC</name>
    <name evidence="11" type="synonym">crcB</name>
    <name evidence="12" type="ORF">IMC76_04655</name>
</gene>
<sequence>MSGFNALLLAGFGGFIGAFFRVLVGFGAGKILPTNFAYATLFVNTIGSFLMGIFLNLELPPQVKLFLIAGICGGFTTFSSFSYESLMFLQNGEILKFGLNLALNITLCIVACYLGMITFKLSH</sequence>
<evidence type="ECO:0000256" key="7">
    <source>
        <dbReference type="ARBA" id="ARBA00023136"/>
    </source>
</evidence>
<keyword evidence="7 11" id="KW-0472">Membrane</keyword>
<evidence type="ECO:0000313" key="13">
    <source>
        <dbReference type="Proteomes" id="UP000594749"/>
    </source>
</evidence>
<dbReference type="OrthoDB" id="9806299at2"/>
<evidence type="ECO:0000313" key="12">
    <source>
        <dbReference type="EMBL" id="QOQ88152.1"/>
    </source>
</evidence>
<keyword evidence="11" id="KW-0915">Sodium</keyword>
<evidence type="ECO:0000256" key="9">
    <source>
        <dbReference type="ARBA" id="ARBA00035120"/>
    </source>
</evidence>
<keyword evidence="2 11" id="KW-1003">Cell membrane</keyword>
<keyword evidence="3" id="KW-0997">Cell inner membrane</keyword>
<keyword evidence="4 11" id="KW-0812">Transmembrane</keyword>
<keyword evidence="8 11" id="KW-0407">Ion channel</keyword>
<evidence type="ECO:0000256" key="1">
    <source>
        <dbReference type="ARBA" id="ARBA00004651"/>
    </source>
</evidence>
<evidence type="ECO:0000256" key="5">
    <source>
        <dbReference type="ARBA" id="ARBA00022989"/>
    </source>
</evidence>
<keyword evidence="5 11" id="KW-1133">Transmembrane helix</keyword>
<organism evidence="12 13">
    <name type="scientific">Campylobacter corcagiensis</name>
    <dbReference type="NCBI Taxonomy" id="1448857"/>
    <lineage>
        <taxon>Bacteria</taxon>
        <taxon>Pseudomonadati</taxon>
        <taxon>Campylobacterota</taxon>
        <taxon>Epsilonproteobacteria</taxon>
        <taxon>Campylobacterales</taxon>
        <taxon>Campylobacteraceae</taxon>
        <taxon>Campylobacter</taxon>
    </lineage>
</organism>
<feature type="transmembrane region" description="Helical" evidence="11">
    <location>
        <begin position="67"/>
        <end position="89"/>
    </location>
</feature>
<feature type="binding site" evidence="11">
    <location>
        <position position="76"/>
    </location>
    <ligand>
        <name>Na(+)</name>
        <dbReference type="ChEBI" id="CHEBI:29101"/>
        <note>structural</note>
    </ligand>
</feature>
<protein>
    <recommendedName>
        <fullName evidence="11">Fluoride-specific ion channel FluC</fullName>
    </recommendedName>
</protein>
<dbReference type="GO" id="GO:0062054">
    <property type="term" value="F:fluoride channel activity"/>
    <property type="evidence" value="ECO:0007669"/>
    <property type="project" value="UniProtKB-UniRule"/>
</dbReference>
<dbReference type="InterPro" id="IPR003691">
    <property type="entry name" value="FluC"/>
</dbReference>
<feature type="binding site" evidence="11">
    <location>
        <position position="73"/>
    </location>
    <ligand>
        <name>Na(+)</name>
        <dbReference type="ChEBI" id="CHEBI:29101"/>
        <note>structural</note>
    </ligand>
</feature>